<proteinExistence type="predicted"/>
<accession>A0AAV7UFX5</accession>
<keyword evidence="2" id="KW-1185">Reference proteome</keyword>
<protein>
    <submittedName>
        <fullName evidence="1">Uncharacterized protein</fullName>
    </submittedName>
</protein>
<name>A0AAV7UFX5_PLEWA</name>
<sequence length="152" mass="15502">MKMPAGSHAAQEQVIHCCMLEIGQCRRAVRVCLPAARCYCRPPCLFSIRGRRRAAVEAGKAAESGPSTGAGADGFAGPTALTTSAGASSDSASVDAAAGVDEGGVSASAEAGCAIPAVSLSESYCVMMLERDCVRGGLECCGLKERTMRNLV</sequence>
<reference evidence="1" key="1">
    <citation type="journal article" date="2022" name="bioRxiv">
        <title>Sequencing and chromosome-scale assembly of the giantPleurodeles waltlgenome.</title>
        <authorList>
            <person name="Brown T."/>
            <person name="Elewa A."/>
            <person name="Iarovenko S."/>
            <person name="Subramanian E."/>
            <person name="Araus A.J."/>
            <person name="Petzold A."/>
            <person name="Susuki M."/>
            <person name="Suzuki K.-i.T."/>
            <person name="Hayashi T."/>
            <person name="Toyoda A."/>
            <person name="Oliveira C."/>
            <person name="Osipova E."/>
            <person name="Leigh N.D."/>
            <person name="Simon A."/>
            <person name="Yun M.H."/>
        </authorList>
    </citation>
    <scope>NUCLEOTIDE SEQUENCE</scope>
    <source>
        <strain evidence="1">20211129_DDA</strain>
        <tissue evidence="1">Liver</tissue>
    </source>
</reference>
<evidence type="ECO:0000313" key="2">
    <source>
        <dbReference type="Proteomes" id="UP001066276"/>
    </source>
</evidence>
<comment type="caution">
    <text evidence="1">The sequence shown here is derived from an EMBL/GenBank/DDBJ whole genome shotgun (WGS) entry which is preliminary data.</text>
</comment>
<dbReference type="EMBL" id="JANPWB010000005">
    <property type="protein sequence ID" value="KAJ1187910.1"/>
    <property type="molecule type" value="Genomic_DNA"/>
</dbReference>
<organism evidence="1 2">
    <name type="scientific">Pleurodeles waltl</name>
    <name type="common">Iberian ribbed newt</name>
    <dbReference type="NCBI Taxonomy" id="8319"/>
    <lineage>
        <taxon>Eukaryota</taxon>
        <taxon>Metazoa</taxon>
        <taxon>Chordata</taxon>
        <taxon>Craniata</taxon>
        <taxon>Vertebrata</taxon>
        <taxon>Euteleostomi</taxon>
        <taxon>Amphibia</taxon>
        <taxon>Batrachia</taxon>
        <taxon>Caudata</taxon>
        <taxon>Salamandroidea</taxon>
        <taxon>Salamandridae</taxon>
        <taxon>Pleurodelinae</taxon>
        <taxon>Pleurodeles</taxon>
    </lineage>
</organism>
<gene>
    <name evidence="1" type="ORF">NDU88_004675</name>
</gene>
<evidence type="ECO:0000313" key="1">
    <source>
        <dbReference type="EMBL" id="KAJ1187910.1"/>
    </source>
</evidence>
<dbReference type="AlphaFoldDB" id="A0AAV7UFX5"/>
<dbReference type="Proteomes" id="UP001066276">
    <property type="component" value="Chromosome 3_1"/>
</dbReference>